<comment type="caution">
    <text evidence="2">The sequence shown here is derived from an EMBL/GenBank/DDBJ whole genome shotgun (WGS) entry which is preliminary data.</text>
</comment>
<dbReference type="OrthoDB" id="146108at2759"/>
<accession>A0A225V568</accession>
<protein>
    <submittedName>
        <fullName evidence="2">Uncharacterized protein</fullName>
    </submittedName>
</protein>
<sequence>MCGSLTLPSIATCITPRATEKIETHRKKSSSRKSTTTGTGPSVRRNRSRDRQRLEILQLRAQAEVLEKRVTDMRDKQRERENDNTLWITNTIKGTPRHYQRHHRDSLLFDALKDLAKRHRKLRKDSEHENKSLRNVYRTQLTTIEMLKKLLQSQEKMKRSVRFTSQNYYVESYFDADENALVVMDRLSDALDSLHVSTDCVFQSNGLAAITSAFTQANMNQSTETVTNVEVLNCRVLPFDFRDVGKAYCHLKQLENLRYNKLSLWK</sequence>
<evidence type="ECO:0000313" key="3">
    <source>
        <dbReference type="Proteomes" id="UP000198211"/>
    </source>
</evidence>
<evidence type="ECO:0000256" key="1">
    <source>
        <dbReference type="SAM" id="MobiDB-lite"/>
    </source>
</evidence>
<organism evidence="2 3">
    <name type="scientific">Phytophthora megakarya</name>
    <dbReference type="NCBI Taxonomy" id="4795"/>
    <lineage>
        <taxon>Eukaryota</taxon>
        <taxon>Sar</taxon>
        <taxon>Stramenopiles</taxon>
        <taxon>Oomycota</taxon>
        <taxon>Peronosporomycetes</taxon>
        <taxon>Peronosporales</taxon>
        <taxon>Peronosporaceae</taxon>
        <taxon>Phytophthora</taxon>
    </lineage>
</organism>
<dbReference type="EMBL" id="NBNE01007587">
    <property type="protein sequence ID" value="OWZ00465.1"/>
    <property type="molecule type" value="Genomic_DNA"/>
</dbReference>
<gene>
    <name evidence="2" type="ORF">PHMEG_00028337</name>
</gene>
<dbReference type="STRING" id="4795.A0A225V568"/>
<dbReference type="PANTHER" id="PTHR35796:SF3">
    <property type="entry name" value="BHLH DOMAIN-CONTAINING PROTEIN"/>
    <property type="match status" value="1"/>
</dbReference>
<proteinExistence type="predicted"/>
<dbReference type="Proteomes" id="UP000198211">
    <property type="component" value="Unassembled WGS sequence"/>
</dbReference>
<feature type="region of interest" description="Disordered" evidence="1">
    <location>
        <begin position="18"/>
        <end position="52"/>
    </location>
</feature>
<dbReference type="PANTHER" id="PTHR35796">
    <property type="entry name" value="HYPOTHETICAL CYTOSOLIC PROTEIN"/>
    <property type="match status" value="1"/>
</dbReference>
<dbReference type="AlphaFoldDB" id="A0A225V568"/>
<name>A0A225V568_9STRA</name>
<reference evidence="3" key="1">
    <citation type="submission" date="2017-03" db="EMBL/GenBank/DDBJ databases">
        <title>Phytopthora megakarya and P. palmivora, two closely related causual agents of cacao black pod achieved similar genome size and gene model numbers by different mechanisms.</title>
        <authorList>
            <person name="Ali S."/>
            <person name="Shao J."/>
            <person name="Larry D.J."/>
            <person name="Kronmiller B."/>
            <person name="Shen D."/>
            <person name="Strem M.D."/>
            <person name="Melnick R.L."/>
            <person name="Guiltinan M.J."/>
            <person name="Tyler B.M."/>
            <person name="Meinhardt L.W."/>
            <person name="Bailey B.A."/>
        </authorList>
    </citation>
    <scope>NUCLEOTIDE SEQUENCE [LARGE SCALE GENOMIC DNA]</scope>
    <source>
        <strain evidence="3">zdho120</strain>
    </source>
</reference>
<evidence type="ECO:0000313" key="2">
    <source>
        <dbReference type="EMBL" id="OWZ00465.1"/>
    </source>
</evidence>
<keyword evidence="3" id="KW-1185">Reference proteome</keyword>